<protein>
    <submittedName>
        <fullName evidence="2">Uncharacterized protein</fullName>
    </submittedName>
</protein>
<evidence type="ECO:0000313" key="1">
    <source>
        <dbReference type="Proteomes" id="UP000095283"/>
    </source>
</evidence>
<accession>A0A1I7XQY0</accession>
<dbReference type="AlphaFoldDB" id="A0A1I7XQY0"/>
<sequence length="79" mass="8926">MNGEMKRLRLGEVLDNVVSIDEDDEGCDEFMVHRNAFQVEGDKACVSEDELALIQRENAESHRYLKSYAFFNGADSIGP</sequence>
<name>A0A1I7XQY0_HETBA</name>
<reference evidence="2" key="1">
    <citation type="submission" date="2016-11" db="UniProtKB">
        <authorList>
            <consortium name="WormBaseParasite"/>
        </authorList>
    </citation>
    <scope>IDENTIFICATION</scope>
</reference>
<dbReference type="WBParaSite" id="Hba_19739">
    <property type="protein sequence ID" value="Hba_19739"/>
    <property type="gene ID" value="Hba_19739"/>
</dbReference>
<evidence type="ECO:0000313" key="2">
    <source>
        <dbReference type="WBParaSite" id="Hba_19739"/>
    </source>
</evidence>
<proteinExistence type="predicted"/>
<keyword evidence="1" id="KW-1185">Reference proteome</keyword>
<organism evidence="1 2">
    <name type="scientific">Heterorhabditis bacteriophora</name>
    <name type="common">Entomopathogenic nematode worm</name>
    <dbReference type="NCBI Taxonomy" id="37862"/>
    <lineage>
        <taxon>Eukaryota</taxon>
        <taxon>Metazoa</taxon>
        <taxon>Ecdysozoa</taxon>
        <taxon>Nematoda</taxon>
        <taxon>Chromadorea</taxon>
        <taxon>Rhabditida</taxon>
        <taxon>Rhabditina</taxon>
        <taxon>Rhabditomorpha</taxon>
        <taxon>Strongyloidea</taxon>
        <taxon>Heterorhabditidae</taxon>
        <taxon>Heterorhabditis</taxon>
    </lineage>
</organism>
<dbReference type="Proteomes" id="UP000095283">
    <property type="component" value="Unplaced"/>
</dbReference>